<dbReference type="Pfam" id="PF02557">
    <property type="entry name" value="VanY"/>
    <property type="match status" value="1"/>
</dbReference>
<name>Q3IL21_PSET1</name>
<feature type="domain" description="D-alanyl-D-alanine carboxypeptidase-like core" evidence="1">
    <location>
        <begin position="39"/>
        <end position="193"/>
    </location>
</feature>
<dbReference type="PANTHER" id="PTHR34385:SF1">
    <property type="entry name" value="PEPTIDOGLYCAN L-ALANYL-D-GLUTAMATE ENDOPEPTIDASE CWLK"/>
    <property type="match status" value="1"/>
</dbReference>
<dbReference type="InterPro" id="IPR052179">
    <property type="entry name" value="DD-CPase-like"/>
</dbReference>
<dbReference type="EMBL" id="CR954246">
    <property type="protein sequence ID" value="CAI86405.1"/>
    <property type="molecule type" value="Genomic_DNA"/>
</dbReference>
<evidence type="ECO:0000259" key="1">
    <source>
        <dbReference type="Pfam" id="PF02557"/>
    </source>
</evidence>
<dbReference type="PANTHER" id="PTHR34385">
    <property type="entry name" value="D-ALANYL-D-ALANINE CARBOXYPEPTIDASE"/>
    <property type="match status" value="1"/>
</dbReference>
<keyword evidence="3" id="KW-1185">Reference proteome</keyword>
<keyword evidence="2" id="KW-0645">Protease</keyword>
<dbReference type="eggNOG" id="COG1876">
    <property type="taxonomic scope" value="Bacteria"/>
</dbReference>
<dbReference type="Gene3D" id="3.30.1380.10">
    <property type="match status" value="1"/>
</dbReference>
<accession>Q3IL21</accession>
<dbReference type="InterPro" id="IPR003709">
    <property type="entry name" value="VanY-like_core_dom"/>
</dbReference>
<dbReference type="InterPro" id="IPR009045">
    <property type="entry name" value="Zn_M74/Hedgehog-like"/>
</dbReference>
<dbReference type="CDD" id="cd14847">
    <property type="entry name" value="DD-carboxypeptidase_like"/>
    <property type="match status" value="1"/>
</dbReference>
<evidence type="ECO:0000313" key="3">
    <source>
        <dbReference type="Proteomes" id="UP000006843"/>
    </source>
</evidence>
<protein>
    <submittedName>
        <fullName evidence="2">D-alanyl-D-alanine carboxypeptidase</fullName>
    </submittedName>
</protein>
<sequence>MRYLRANFRKPTNVMNSKKITTMCITGQSDTHLTQIQNHRLHCNIVNDFLALQSAAKAAGFELTIASSFRDFNRQAAIFNAKFSGARPVYNKQQQVVELDSLSDIDKCIAIMLYSALPGASRHHLGTDLDVFDKAAVSDDYQLQLTPDEYQQSGPFAPLSDWLDANLALFGFYRPYQHDLGGVAPELWHISHIKQSQLLVNMLSLPVLYECISNSDLLAKEAILANLPMLYERFIINVSPV</sequence>
<dbReference type="HOGENOM" id="CLU_081855_0_0_6"/>
<gene>
    <name evidence="2" type="ordered locus">PSHAa1330</name>
</gene>
<proteinExistence type="predicted"/>
<dbReference type="STRING" id="326442.PSHAa1330"/>
<dbReference type="GO" id="GO:0006508">
    <property type="term" value="P:proteolysis"/>
    <property type="evidence" value="ECO:0007669"/>
    <property type="project" value="InterPro"/>
</dbReference>
<reference evidence="2 3" key="1">
    <citation type="journal article" date="2005" name="Genome Res.">
        <title>Coping with cold: the genome of the versatile marine Antarctica bacterium Pseudoalteromonas haloplanktis TAC125.</title>
        <authorList>
            <person name="Medigue C."/>
            <person name="Krin E."/>
            <person name="Pascal G."/>
            <person name="Barbe V."/>
            <person name="Bernsel A."/>
            <person name="Bertin P."/>
            <person name="Cheung F."/>
            <person name="Cruveiller S."/>
            <person name="Damico S."/>
            <person name="Duilio A."/>
            <person name="Fang G."/>
            <person name="Feller G."/>
            <person name="Mangenot S."/>
            <person name="Marino G."/>
            <person name="Nilsson J."/>
            <person name="Parilli E."/>
            <person name="Rocha E."/>
            <person name="Rouy Z."/>
            <person name="Sekowska A."/>
            <person name="Tutino M.L."/>
            <person name="Vallenet D."/>
            <person name="von Heijne G."/>
            <person name="Danchin A."/>
        </authorList>
    </citation>
    <scope>NUCLEOTIDE SEQUENCE [LARGE SCALE GENOMIC DNA]</scope>
    <source>
        <strain evidence="3">TAC 125</strain>
    </source>
</reference>
<dbReference type="GO" id="GO:0004180">
    <property type="term" value="F:carboxypeptidase activity"/>
    <property type="evidence" value="ECO:0007669"/>
    <property type="project" value="UniProtKB-KW"/>
</dbReference>
<dbReference type="AlphaFoldDB" id="Q3IL21"/>
<organism evidence="2 3">
    <name type="scientific">Pseudoalteromonas translucida (strain TAC 125)</name>
    <dbReference type="NCBI Taxonomy" id="326442"/>
    <lineage>
        <taxon>Bacteria</taxon>
        <taxon>Pseudomonadati</taxon>
        <taxon>Pseudomonadota</taxon>
        <taxon>Gammaproteobacteria</taxon>
        <taxon>Alteromonadales</taxon>
        <taxon>Pseudoalteromonadaceae</taxon>
        <taxon>Pseudoalteromonas</taxon>
    </lineage>
</organism>
<dbReference type="SUPFAM" id="SSF55166">
    <property type="entry name" value="Hedgehog/DD-peptidase"/>
    <property type="match status" value="1"/>
</dbReference>
<dbReference type="KEGG" id="pha:PSHAa1330"/>
<evidence type="ECO:0000313" key="2">
    <source>
        <dbReference type="EMBL" id="CAI86405.1"/>
    </source>
</evidence>
<keyword evidence="2" id="KW-0378">Hydrolase</keyword>
<dbReference type="Proteomes" id="UP000006843">
    <property type="component" value="Chromosome I"/>
</dbReference>
<keyword evidence="2" id="KW-0121">Carboxypeptidase</keyword>